<evidence type="ECO:0000313" key="9">
    <source>
        <dbReference type="EMBL" id="MDT0342954.1"/>
    </source>
</evidence>
<evidence type="ECO:0000256" key="7">
    <source>
        <dbReference type="PROSITE-ProRule" id="PRU01091"/>
    </source>
</evidence>
<dbReference type="SMART" id="SM00862">
    <property type="entry name" value="Trans_reg_C"/>
    <property type="match status" value="1"/>
</dbReference>
<evidence type="ECO:0000256" key="4">
    <source>
        <dbReference type="ARBA" id="ARBA00023125"/>
    </source>
</evidence>
<feature type="DNA-binding region" description="OmpR/PhoB-type" evidence="7">
    <location>
        <begin position="1"/>
        <end position="94"/>
    </location>
</feature>
<evidence type="ECO:0000256" key="3">
    <source>
        <dbReference type="ARBA" id="ARBA00023015"/>
    </source>
</evidence>
<dbReference type="PANTHER" id="PTHR35807:SF1">
    <property type="entry name" value="TRANSCRIPTIONAL REGULATOR REDD"/>
    <property type="match status" value="1"/>
</dbReference>
<dbReference type="SUPFAM" id="SSF52540">
    <property type="entry name" value="P-loop containing nucleoside triphosphate hydrolases"/>
    <property type="match status" value="1"/>
</dbReference>
<dbReference type="InterPro" id="IPR001867">
    <property type="entry name" value="OmpR/PhoB-type_DNA-bd"/>
</dbReference>
<sequence>MFRVLGPLDVSHEGQRCELTSARQRAVLAVLLCAEGRPVSVEELVDKVWNGTPPPEAVNSLRSHVSRLRKRLRGVVGGWADIERPGPGQYHLRVDAPEAVDFLRFRHLRGRARAAVADGQEKRAVELFREAEALFRGEPLAGFTADWACAQRERLTEELRGMRVERIRLELDLGRHADLTGELRELVATDLLAENFVELLMLALHRSGRASAALAAYRALRQRLAEETGQPPGAALERLHQRMLAEDPSLLLPADPGRPVGAPCTLPRDTPDFTGREAELRELLTLGDGAQPVSPVTVVHGLGGMGKTALAVRAAHALRDRFPHGVYFVQLRAHDQQPRSPMDLLATLAMDAGIPLTQVPRDLSDWMSVWRSWTADRSLLLVLDDARDAEQVRPLIPASPASGAIVTSRRRLARLEGARFVSLGALSESEAAGLFARIAGDERPLDPGDLSRVVGLCHRQPMMLRLTASRFRHRDAWTLTDLADQLADSGEPLGEDGANAGVFSLSYRELGEPARRLFRRLALHPGPDLDRLAVGALMAEERGISAAIEELLDWHLLTERLRGRYSFHDLVRGFAQRLGREEDTAATRATATRRLLSHYLTRAEEADRIRHPARRRLEVGPECRYGDSGGFRGADDAADWLDREKSNLLAVARLAVEVSPDHAALFPHFLARAFLTWGARHIGAELFSAAIAVLTARGDSSAVARNLVERATILCEENHSEAARSAWRAVPIAIRNGDRHTEADAHVQLARAQLAAGRHDRTHEYLNRALPLYRLVGDRHGEAEVLNLRAVSLGYAGDLDGAFRQCREVLALQRRIGNAHGEMRALNNLSEACYLAKRYDEALGYLVEARVLAERVGSRREVANVHNNMANVYRATGRTAEAFTYYRRALEGYSSDRQEALSTADAHINIGRALQESGQAAEALTHFTTALDIARRIGNGFETQRALLGIAAWQQAAGRYGAALDAYQEALEIAERINVTDGRARALDGVHQVLLRIRGADAARDHGLRALDLYRRLGATEEAAAVERRLAGPAVDVS</sequence>
<dbReference type="EMBL" id="JAVREL010000004">
    <property type="protein sequence ID" value="MDT0342954.1"/>
    <property type="molecule type" value="Genomic_DNA"/>
</dbReference>
<protein>
    <submittedName>
        <fullName evidence="9">Tetratricopeptide repeat protein</fullName>
    </submittedName>
</protein>
<evidence type="ECO:0000256" key="1">
    <source>
        <dbReference type="ARBA" id="ARBA00005820"/>
    </source>
</evidence>
<dbReference type="Gene3D" id="1.10.10.10">
    <property type="entry name" value="Winged helix-like DNA-binding domain superfamily/Winged helix DNA-binding domain"/>
    <property type="match status" value="1"/>
</dbReference>
<name>A0ABU2MQS5_9ACTN</name>
<comment type="caution">
    <text evidence="9">The sequence shown here is derived from an EMBL/GenBank/DDBJ whole genome shotgun (WGS) entry which is preliminary data.</text>
</comment>
<evidence type="ECO:0000313" key="10">
    <source>
        <dbReference type="Proteomes" id="UP001183246"/>
    </source>
</evidence>
<dbReference type="InterPro" id="IPR011990">
    <property type="entry name" value="TPR-like_helical_dom_sf"/>
</dbReference>
<feature type="repeat" description="TPR" evidence="6">
    <location>
        <begin position="904"/>
        <end position="937"/>
    </location>
</feature>
<dbReference type="Pfam" id="PF00486">
    <property type="entry name" value="Trans_reg_C"/>
    <property type="match status" value="1"/>
</dbReference>
<dbReference type="SUPFAM" id="SSF46894">
    <property type="entry name" value="C-terminal effector domain of the bipartite response regulators"/>
    <property type="match status" value="1"/>
</dbReference>
<evidence type="ECO:0000259" key="8">
    <source>
        <dbReference type="PROSITE" id="PS51755"/>
    </source>
</evidence>
<keyword evidence="4 7" id="KW-0238">DNA-binding</keyword>
<dbReference type="SMART" id="SM01043">
    <property type="entry name" value="BTAD"/>
    <property type="match status" value="1"/>
</dbReference>
<evidence type="ECO:0000256" key="2">
    <source>
        <dbReference type="ARBA" id="ARBA00023012"/>
    </source>
</evidence>
<dbReference type="InterPro" id="IPR005158">
    <property type="entry name" value="BTAD"/>
</dbReference>
<dbReference type="Pfam" id="PF03704">
    <property type="entry name" value="BTAD"/>
    <property type="match status" value="1"/>
</dbReference>
<evidence type="ECO:0000256" key="6">
    <source>
        <dbReference type="PROSITE-ProRule" id="PRU00339"/>
    </source>
</evidence>
<evidence type="ECO:0000256" key="5">
    <source>
        <dbReference type="ARBA" id="ARBA00023163"/>
    </source>
</evidence>
<gene>
    <name evidence="9" type="ORF">RM590_10040</name>
</gene>
<dbReference type="Pfam" id="PF13424">
    <property type="entry name" value="TPR_12"/>
    <property type="match status" value="2"/>
</dbReference>
<feature type="repeat" description="TPR" evidence="6">
    <location>
        <begin position="863"/>
        <end position="896"/>
    </location>
</feature>
<reference evidence="10" key="1">
    <citation type="submission" date="2023-07" db="EMBL/GenBank/DDBJ databases">
        <title>30 novel species of actinomycetes from the DSMZ collection.</title>
        <authorList>
            <person name="Nouioui I."/>
        </authorList>
    </citation>
    <scope>NUCLEOTIDE SEQUENCE [LARGE SCALE GENOMIC DNA]</scope>
    <source>
        <strain evidence="10">DSM 44938</strain>
    </source>
</reference>
<dbReference type="Gene3D" id="1.25.40.10">
    <property type="entry name" value="Tetratricopeptide repeat domain"/>
    <property type="match status" value="3"/>
</dbReference>
<dbReference type="RefSeq" id="WP_311704082.1">
    <property type="nucleotide sequence ID" value="NZ_JAVREL010000004.1"/>
</dbReference>
<dbReference type="CDD" id="cd15831">
    <property type="entry name" value="BTAD"/>
    <property type="match status" value="1"/>
</dbReference>
<dbReference type="PROSITE" id="PS51755">
    <property type="entry name" value="OMPR_PHOB"/>
    <property type="match status" value="1"/>
</dbReference>
<dbReference type="InterPro" id="IPR019734">
    <property type="entry name" value="TPR_rpt"/>
</dbReference>
<dbReference type="InterPro" id="IPR036388">
    <property type="entry name" value="WH-like_DNA-bd_sf"/>
</dbReference>
<keyword evidence="3" id="KW-0805">Transcription regulation</keyword>
<keyword evidence="2" id="KW-0902">Two-component regulatory system</keyword>
<dbReference type="InterPro" id="IPR027417">
    <property type="entry name" value="P-loop_NTPase"/>
</dbReference>
<feature type="domain" description="OmpR/PhoB-type" evidence="8">
    <location>
        <begin position="1"/>
        <end position="94"/>
    </location>
</feature>
<proteinExistence type="inferred from homology"/>
<dbReference type="CDD" id="cd00383">
    <property type="entry name" value="trans_reg_C"/>
    <property type="match status" value="1"/>
</dbReference>
<organism evidence="9 10">
    <name type="scientific">Streptomyces litchfieldiae</name>
    <dbReference type="NCBI Taxonomy" id="3075543"/>
    <lineage>
        <taxon>Bacteria</taxon>
        <taxon>Bacillati</taxon>
        <taxon>Actinomycetota</taxon>
        <taxon>Actinomycetes</taxon>
        <taxon>Kitasatosporales</taxon>
        <taxon>Streptomycetaceae</taxon>
        <taxon>Streptomyces</taxon>
    </lineage>
</organism>
<dbReference type="PROSITE" id="PS50005">
    <property type="entry name" value="TPR"/>
    <property type="match status" value="2"/>
</dbReference>
<comment type="similarity">
    <text evidence="1">Belongs to the AfsR/DnrI/RedD regulatory family.</text>
</comment>
<accession>A0ABU2MQS5</accession>
<dbReference type="Gene3D" id="3.40.50.300">
    <property type="entry name" value="P-loop containing nucleotide triphosphate hydrolases"/>
    <property type="match status" value="1"/>
</dbReference>
<keyword evidence="10" id="KW-1185">Reference proteome</keyword>
<dbReference type="SMART" id="SM00028">
    <property type="entry name" value="TPR"/>
    <property type="match status" value="7"/>
</dbReference>
<dbReference type="InterPro" id="IPR016032">
    <property type="entry name" value="Sig_transdc_resp-reg_C-effctor"/>
</dbReference>
<dbReference type="InterPro" id="IPR051677">
    <property type="entry name" value="AfsR-DnrI-RedD_regulator"/>
</dbReference>
<keyword evidence="5" id="KW-0804">Transcription</keyword>
<keyword evidence="6" id="KW-0802">TPR repeat</keyword>
<dbReference type="PANTHER" id="PTHR35807">
    <property type="entry name" value="TRANSCRIPTIONAL REGULATOR REDD-RELATED"/>
    <property type="match status" value="1"/>
</dbReference>
<dbReference type="SUPFAM" id="SSF48452">
    <property type="entry name" value="TPR-like"/>
    <property type="match status" value="3"/>
</dbReference>
<dbReference type="Proteomes" id="UP001183246">
    <property type="component" value="Unassembled WGS sequence"/>
</dbReference>